<dbReference type="Proteomes" id="UP000663440">
    <property type="component" value="Chromosome"/>
</dbReference>
<proteinExistence type="predicted"/>
<sequence length="185" mass="21798">MRKTDDKPASMVSKRHFYSHEIELKLGNWKKHFDFNYRSTVIVMALNHFIKEHELVVNGYLITTKSLFLIVKTEKKSIDELVEKIELHIAFLLKKYDNKFTNSISKDDFLIEMENILYTVHQPLFKLKMIKSHYLIKLITGQKIDIPYYDPELEYLKLLIKNHPFCSSIDYSGALGPVEVTLLDD</sequence>
<evidence type="ECO:0000313" key="2">
    <source>
        <dbReference type="Proteomes" id="UP000663440"/>
    </source>
</evidence>
<accession>A0ABX7QEA6</accession>
<evidence type="ECO:0000313" key="1">
    <source>
        <dbReference type="EMBL" id="QSW89355.1"/>
    </source>
</evidence>
<protein>
    <submittedName>
        <fullName evidence="1">Uncharacterized protein</fullName>
    </submittedName>
</protein>
<reference evidence="1 2" key="1">
    <citation type="submission" date="2021-03" db="EMBL/GenBank/DDBJ databases">
        <title>Flavobacterium kribbensis sp. nov, an endophytic bacteria, isolated from soybean.</title>
        <authorList>
            <person name="Lee J."/>
            <person name="Seo J."/>
        </authorList>
    </citation>
    <scope>NUCLEOTIDE SEQUENCE [LARGE SCALE GENOMIC DNA]</scope>
    <source>
        <strain evidence="1 2">BB8</strain>
    </source>
</reference>
<keyword evidence="2" id="KW-1185">Reference proteome</keyword>
<gene>
    <name evidence="1" type="ORF">J0383_00735</name>
</gene>
<organism evidence="1 2">
    <name type="scientific">Flavobacterium endoglycinae</name>
    <dbReference type="NCBI Taxonomy" id="2816357"/>
    <lineage>
        <taxon>Bacteria</taxon>
        <taxon>Pseudomonadati</taxon>
        <taxon>Bacteroidota</taxon>
        <taxon>Flavobacteriia</taxon>
        <taxon>Flavobacteriales</taxon>
        <taxon>Flavobacteriaceae</taxon>
        <taxon>Flavobacterium</taxon>
    </lineage>
</organism>
<dbReference type="RefSeq" id="WP_207296548.1">
    <property type="nucleotide sequence ID" value="NZ_CP071448.1"/>
</dbReference>
<name>A0ABX7QEA6_9FLAO</name>
<dbReference type="EMBL" id="CP071448">
    <property type="protein sequence ID" value="QSW89355.1"/>
    <property type="molecule type" value="Genomic_DNA"/>
</dbReference>